<evidence type="ECO:0000256" key="4">
    <source>
        <dbReference type="ARBA" id="ARBA00023163"/>
    </source>
</evidence>
<dbReference type="Proteomes" id="UP000281112">
    <property type="component" value="Unassembled WGS sequence"/>
</dbReference>
<dbReference type="EMBL" id="RJVQ01000001">
    <property type="protein sequence ID" value="RQW64752.1"/>
    <property type="molecule type" value="Genomic_DNA"/>
</dbReference>
<dbReference type="OrthoDB" id="9786526at2"/>
<dbReference type="FunFam" id="1.10.10.10:FF:000001">
    <property type="entry name" value="LysR family transcriptional regulator"/>
    <property type="match status" value="1"/>
</dbReference>
<dbReference type="Gene3D" id="1.10.10.10">
    <property type="entry name" value="Winged helix-like DNA-binding domain superfamily/Winged helix DNA-binding domain"/>
    <property type="match status" value="1"/>
</dbReference>
<dbReference type="AlphaFoldDB" id="A0A3N9U4Y3"/>
<dbReference type="Pfam" id="PF03466">
    <property type="entry name" value="LysR_substrate"/>
    <property type="match status" value="1"/>
</dbReference>
<keyword evidence="4" id="KW-0804">Transcription</keyword>
<evidence type="ECO:0000313" key="6">
    <source>
        <dbReference type="EMBL" id="RQW64752.1"/>
    </source>
</evidence>
<dbReference type="InterPro" id="IPR058163">
    <property type="entry name" value="LysR-type_TF_proteobact-type"/>
</dbReference>
<organism evidence="6 7">
    <name type="scientific">Vibrio viridaestus</name>
    <dbReference type="NCBI Taxonomy" id="2487322"/>
    <lineage>
        <taxon>Bacteria</taxon>
        <taxon>Pseudomonadati</taxon>
        <taxon>Pseudomonadota</taxon>
        <taxon>Gammaproteobacteria</taxon>
        <taxon>Vibrionales</taxon>
        <taxon>Vibrionaceae</taxon>
        <taxon>Vibrio</taxon>
    </lineage>
</organism>
<dbReference type="Gene3D" id="3.40.190.290">
    <property type="match status" value="1"/>
</dbReference>
<evidence type="ECO:0000256" key="1">
    <source>
        <dbReference type="ARBA" id="ARBA00009437"/>
    </source>
</evidence>
<keyword evidence="3" id="KW-0238">DNA-binding</keyword>
<proteinExistence type="inferred from homology"/>
<dbReference type="InterPro" id="IPR036390">
    <property type="entry name" value="WH_DNA-bd_sf"/>
</dbReference>
<dbReference type="PANTHER" id="PTHR30537">
    <property type="entry name" value="HTH-TYPE TRANSCRIPTIONAL REGULATOR"/>
    <property type="match status" value="1"/>
</dbReference>
<dbReference type="InterPro" id="IPR005119">
    <property type="entry name" value="LysR_subst-bd"/>
</dbReference>
<evidence type="ECO:0000313" key="7">
    <source>
        <dbReference type="Proteomes" id="UP000281112"/>
    </source>
</evidence>
<dbReference type="RefSeq" id="WP_124935403.1">
    <property type="nucleotide sequence ID" value="NZ_RJVQ01000001.1"/>
</dbReference>
<evidence type="ECO:0000259" key="5">
    <source>
        <dbReference type="PROSITE" id="PS50931"/>
    </source>
</evidence>
<dbReference type="Pfam" id="PF00126">
    <property type="entry name" value="HTH_1"/>
    <property type="match status" value="1"/>
</dbReference>
<comment type="similarity">
    <text evidence="1">Belongs to the LysR transcriptional regulatory family.</text>
</comment>
<accession>A0A3N9U4Y3</accession>
<comment type="caution">
    <text evidence="6">The sequence shown here is derived from an EMBL/GenBank/DDBJ whole genome shotgun (WGS) entry which is preliminary data.</text>
</comment>
<feature type="domain" description="HTH lysR-type" evidence="5">
    <location>
        <begin position="1"/>
        <end position="59"/>
    </location>
</feature>
<dbReference type="GO" id="GO:0003677">
    <property type="term" value="F:DNA binding"/>
    <property type="evidence" value="ECO:0007669"/>
    <property type="project" value="UniProtKB-KW"/>
</dbReference>
<reference evidence="6 7" key="1">
    <citation type="submission" date="2018-11" db="EMBL/GenBank/DDBJ databases">
        <title>Vibrio LJC006 sp. nov., isolated from seawater during the bloom of the enteromorpha.</title>
        <authorList>
            <person name="Liang J."/>
        </authorList>
    </citation>
    <scope>NUCLEOTIDE SEQUENCE [LARGE SCALE GENOMIC DNA]</scope>
    <source>
        <strain evidence="6 7">LJC006</strain>
    </source>
</reference>
<dbReference type="FunFam" id="3.40.190.290:FF:000001">
    <property type="entry name" value="Transcriptional regulator, LysR family"/>
    <property type="match status" value="1"/>
</dbReference>
<dbReference type="GO" id="GO:0003700">
    <property type="term" value="F:DNA-binding transcription factor activity"/>
    <property type="evidence" value="ECO:0007669"/>
    <property type="project" value="InterPro"/>
</dbReference>
<sequence>MDKLDTMRAFTVVVQENSFSKAADKLEISPQLVSKYVSSLEESLETRLLNRTTRKISVTEAGRAYYERCMQVLIDIEEMENSLANLHQNISGRLSVSAPMSFGIKHLPNLLAAFKEKYPDVTVDINLTDKKIDLVEEGVDVALRIGKLTSSSLIAKKITDIHICVCASPDYLQKFGEPKVPSELEQHRYLKYSYADSSVFLSGLANRKDTLNLKSHLTSNNGDILVAAAIAGEGIAIQPTFIAGEALANGKLKRILTDYEPEPLGLYAVYVNRKFLAGKVRSFIDFVNDFYEDVPYWDVGVL</sequence>
<dbReference type="InterPro" id="IPR036388">
    <property type="entry name" value="WH-like_DNA-bd_sf"/>
</dbReference>
<dbReference type="PANTHER" id="PTHR30537:SF5">
    <property type="entry name" value="HTH-TYPE TRANSCRIPTIONAL ACTIVATOR TTDR-RELATED"/>
    <property type="match status" value="1"/>
</dbReference>
<dbReference type="CDD" id="cd08422">
    <property type="entry name" value="PBP2_CrgA_like"/>
    <property type="match status" value="1"/>
</dbReference>
<evidence type="ECO:0000256" key="3">
    <source>
        <dbReference type="ARBA" id="ARBA00023125"/>
    </source>
</evidence>
<keyword evidence="2" id="KW-0805">Transcription regulation</keyword>
<keyword evidence="7" id="KW-1185">Reference proteome</keyword>
<dbReference type="SUPFAM" id="SSF46785">
    <property type="entry name" value="Winged helix' DNA-binding domain"/>
    <property type="match status" value="1"/>
</dbReference>
<gene>
    <name evidence="6" type="ORF">EES38_01510</name>
</gene>
<dbReference type="PROSITE" id="PS50931">
    <property type="entry name" value="HTH_LYSR"/>
    <property type="match status" value="1"/>
</dbReference>
<dbReference type="SUPFAM" id="SSF53850">
    <property type="entry name" value="Periplasmic binding protein-like II"/>
    <property type="match status" value="1"/>
</dbReference>
<name>A0A3N9U4Y3_9VIBR</name>
<dbReference type="InterPro" id="IPR000847">
    <property type="entry name" value="LysR_HTH_N"/>
</dbReference>
<protein>
    <submittedName>
        <fullName evidence="6">LysR family transcriptional regulator</fullName>
    </submittedName>
</protein>
<evidence type="ECO:0000256" key="2">
    <source>
        <dbReference type="ARBA" id="ARBA00023015"/>
    </source>
</evidence>